<sequence>MVKWLLILDMIFITRLMPPDRAGSGEFYLSQSVSLIILYTPLKPPVPQFLVQCPMISEGIVRIFLASKRCITLFSCRCLSLEFVLLSLVLIQSSTSTL</sequence>
<dbReference type="Proteomes" id="UP001412067">
    <property type="component" value="Unassembled WGS sequence"/>
</dbReference>
<reference evidence="2 3" key="1">
    <citation type="journal article" date="2022" name="Nat. Plants">
        <title>Genomes of leafy and leafless Platanthera orchids illuminate the evolution of mycoheterotrophy.</title>
        <authorList>
            <person name="Li M.H."/>
            <person name="Liu K.W."/>
            <person name="Li Z."/>
            <person name="Lu H.C."/>
            <person name="Ye Q.L."/>
            <person name="Zhang D."/>
            <person name="Wang J.Y."/>
            <person name="Li Y.F."/>
            <person name="Zhong Z.M."/>
            <person name="Liu X."/>
            <person name="Yu X."/>
            <person name="Liu D.K."/>
            <person name="Tu X.D."/>
            <person name="Liu B."/>
            <person name="Hao Y."/>
            <person name="Liao X.Y."/>
            <person name="Jiang Y.T."/>
            <person name="Sun W.H."/>
            <person name="Chen J."/>
            <person name="Chen Y.Q."/>
            <person name="Ai Y."/>
            <person name="Zhai J.W."/>
            <person name="Wu S.S."/>
            <person name="Zhou Z."/>
            <person name="Hsiao Y.Y."/>
            <person name="Wu W.L."/>
            <person name="Chen Y.Y."/>
            <person name="Lin Y.F."/>
            <person name="Hsu J.L."/>
            <person name="Li C.Y."/>
            <person name="Wang Z.W."/>
            <person name="Zhao X."/>
            <person name="Zhong W.Y."/>
            <person name="Ma X.K."/>
            <person name="Ma L."/>
            <person name="Huang J."/>
            <person name="Chen G.Z."/>
            <person name="Huang M.Z."/>
            <person name="Huang L."/>
            <person name="Peng D.H."/>
            <person name="Luo Y.B."/>
            <person name="Zou S.Q."/>
            <person name="Chen S.P."/>
            <person name="Lan S."/>
            <person name="Tsai W.C."/>
            <person name="Van de Peer Y."/>
            <person name="Liu Z.J."/>
        </authorList>
    </citation>
    <scope>NUCLEOTIDE SEQUENCE [LARGE SCALE GENOMIC DNA]</scope>
    <source>
        <strain evidence="2">Lor288</strain>
    </source>
</reference>
<gene>
    <name evidence="2" type="ORF">KSP40_PGU015492</name>
</gene>
<evidence type="ECO:0008006" key="4">
    <source>
        <dbReference type="Google" id="ProtNLM"/>
    </source>
</evidence>
<feature type="signal peptide" evidence="1">
    <location>
        <begin position="1"/>
        <end position="16"/>
    </location>
</feature>
<name>A0ABR2LYC5_9ASPA</name>
<organism evidence="2 3">
    <name type="scientific">Platanthera guangdongensis</name>
    <dbReference type="NCBI Taxonomy" id="2320717"/>
    <lineage>
        <taxon>Eukaryota</taxon>
        <taxon>Viridiplantae</taxon>
        <taxon>Streptophyta</taxon>
        <taxon>Embryophyta</taxon>
        <taxon>Tracheophyta</taxon>
        <taxon>Spermatophyta</taxon>
        <taxon>Magnoliopsida</taxon>
        <taxon>Liliopsida</taxon>
        <taxon>Asparagales</taxon>
        <taxon>Orchidaceae</taxon>
        <taxon>Orchidoideae</taxon>
        <taxon>Orchideae</taxon>
        <taxon>Orchidinae</taxon>
        <taxon>Platanthera</taxon>
    </lineage>
</organism>
<evidence type="ECO:0000313" key="2">
    <source>
        <dbReference type="EMBL" id="KAK8955220.1"/>
    </source>
</evidence>
<dbReference type="EMBL" id="JBBWWR010000013">
    <property type="protein sequence ID" value="KAK8955220.1"/>
    <property type="molecule type" value="Genomic_DNA"/>
</dbReference>
<evidence type="ECO:0000313" key="3">
    <source>
        <dbReference type="Proteomes" id="UP001412067"/>
    </source>
</evidence>
<comment type="caution">
    <text evidence="2">The sequence shown here is derived from an EMBL/GenBank/DDBJ whole genome shotgun (WGS) entry which is preliminary data.</text>
</comment>
<accession>A0ABR2LYC5</accession>
<keyword evidence="1" id="KW-0732">Signal</keyword>
<feature type="chain" id="PRO_5045751970" description="Secreted protein" evidence="1">
    <location>
        <begin position="17"/>
        <end position="98"/>
    </location>
</feature>
<keyword evidence="3" id="KW-1185">Reference proteome</keyword>
<protein>
    <recommendedName>
        <fullName evidence="4">Secreted protein</fullName>
    </recommendedName>
</protein>
<proteinExistence type="predicted"/>
<evidence type="ECO:0000256" key="1">
    <source>
        <dbReference type="SAM" id="SignalP"/>
    </source>
</evidence>